<dbReference type="InterPro" id="IPR029058">
    <property type="entry name" value="AB_hydrolase_fold"/>
</dbReference>
<dbReference type="Gene3D" id="3.40.50.1820">
    <property type="entry name" value="alpha/beta hydrolase"/>
    <property type="match status" value="1"/>
</dbReference>
<dbReference type="Proteomes" id="UP000016930">
    <property type="component" value="Unassembled WGS sequence"/>
</dbReference>
<dbReference type="OrthoDB" id="3466517at2759"/>
<accession>M2RMY6</accession>
<dbReference type="AlphaFoldDB" id="M2RMY6"/>
<name>M2RMY6_CERS8</name>
<evidence type="ECO:0008006" key="3">
    <source>
        <dbReference type="Google" id="ProtNLM"/>
    </source>
</evidence>
<keyword evidence="2" id="KW-1185">Reference proteome</keyword>
<dbReference type="EMBL" id="KB445793">
    <property type="protein sequence ID" value="EMD39837.1"/>
    <property type="molecule type" value="Genomic_DNA"/>
</dbReference>
<sequence length="374" mass="41719">MPLGPANDKGTVLYYEETGVPAGATTYTTLILVHGAMFHGAIFRRMYPYAAANNLRIVCVNKRDYVGSTPYTIEELNALRGTTEEQRTILETIGLQLAYFIAWFIETERIPPISEAGGVTRTGGFALAGWSAGNIVTISCVGNAHKLPEATRELFASYFRTIVMHALAESSLLSFTTDMSVRTAGEVIDSGLRAVWRDPTVPPDEQAAAFEMAVSAYYPPLADIPADLSVITARKPLLEEGSSRPVTSVNQMRPEELSSMIDGDAFRRSQLLVVSVDHDILRQNTRRALFDCRVDAGDGKKVIWPELRVASIWCDQTLNDVLIWNWRIAQLWEAERELGHDGLRPLEILRFDNANHFPHWDDAERFTKFIANSI</sequence>
<dbReference type="SUPFAM" id="SSF53474">
    <property type="entry name" value="alpha/beta-Hydrolases"/>
    <property type="match status" value="1"/>
</dbReference>
<organism evidence="1 2">
    <name type="scientific">Ceriporiopsis subvermispora (strain B)</name>
    <name type="common">White-rot fungus</name>
    <name type="synonym">Gelatoporia subvermispora</name>
    <dbReference type="NCBI Taxonomy" id="914234"/>
    <lineage>
        <taxon>Eukaryota</taxon>
        <taxon>Fungi</taxon>
        <taxon>Dikarya</taxon>
        <taxon>Basidiomycota</taxon>
        <taxon>Agaricomycotina</taxon>
        <taxon>Agaricomycetes</taxon>
        <taxon>Polyporales</taxon>
        <taxon>Gelatoporiaceae</taxon>
        <taxon>Gelatoporia</taxon>
    </lineage>
</organism>
<proteinExistence type="predicted"/>
<protein>
    <recommendedName>
        <fullName evidence="3">AB hydrolase-1 domain-containing protein</fullName>
    </recommendedName>
</protein>
<evidence type="ECO:0000313" key="1">
    <source>
        <dbReference type="EMBL" id="EMD39837.1"/>
    </source>
</evidence>
<reference evidence="1 2" key="1">
    <citation type="journal article" date="2012" name="Proc. Natl. Acad. Sci. U.S.A.">
        <title>Comparative genomics of Ceriporiopsis subvermispora and Phanerochaete chrysosporium provide insight into selective ligninolysis.</title>
        <authorList>
            <person name="Fernandez-Fueyo E."/>
            <person name="Ruiz-Duenas F.J."/>
            <person name="Ferreira P."/>
            <person name="Floudas D."/>
            <person name="Hibbett D.S."/>
            <person name="Canessa P."/>
            <person name="Larrondo L.F."/>
            <person name="James T.Y."/>
            <person name="Seelenfreund D."/>
            <person name="Lobos S."/>
            <person name="Polanco R."/>
            <person name="Tello M."/>
            <person name="Honda Y."/>
            <person name="Watanabe T."/>
            <person name="Watanabe T."/>
            <person name="Ryu J.S."/>
            <person name="Kubicek C.P."/>
            <person name="Schmoll M."/>
            <person name="Gaskell J."/>
            <person name="Hammel K.E."/>
            <person name="St John F.J."/>
            <person name="Vanden Wymelenberg A."/>
            <person name="Sabat G."/>
            <person name="Splinter BonDurant S."/>
            <person name="Syed K."/>
            <person name="Yadav J.S."/>
            <person name="Doddapaneni H."/>
            <person name="Subramanian V."/>
            <person name="Lavin J.L."/>
            <person name="Oguiza J.A."/>
            <person name="Perez G."/>
            <person name="Pisabarro A.G."/>
            <person name="Ramirez L."/>
            <person name="Santoyo F."/>
            <person name="Master E."/>
            <person name="Coutinho P.M."/>
            <person name="Henrissat B."/>
            <person name="Lombard V."/>
            <person name="Magnuson J.K."/>
            <person name="Kuees U."/>
            <person name="Hori C."/>
            <person name="Igarashi K."/>
            <person name="Samejima M."/>
            <person name="Held B.W."/>
            <person name="Barry K.W."/>
            <person name="LaButti K.M."/>
            <person name="Lapidus A."/>
            <person name="Lindquist E.A."/>
            <person name="Lucas S.M."/>
            <person name="Riley R."/>
            <person name="Salamov A.A."/>
            <person name="Hoffmeister D."/>
            <person name="Schwenk D."/>
            <person name="Hadar Y."/>
            <person name="Yarden O."/>
            <person name="de Vries R.P."/>
            <person name="Wiebenga A."/>
            <person name="Stenlid J."/>
            <person name="Eastwood D."/>
            <person name="Grigoriev I.V."/>
            <person name="Berka R.M."/>
            <person name="Blanchette R.A."/>
            <person name="Kersten P."/>
            <person name="Martinez A.T."/>
            <person name="Vicuna R."/>
            <person name="Cullen D."/>
        </authorList>
    </citation>
    <scope>NUCLEOTIDE SEQUENCE [LARGE SCALE GENOMIC DNA]</scope>
    <source>
        <strain evidence="1 2">B</strain>
    </source>
</reference>
<dbReference type="HOGENOM" id="CLU_045014_0_0_1"/>
<evidence type="ECO:0000313" key="2">
    <source>
        <dbReference type="Proteomes" id="UP000016930"/>
    </source>
</evidence>
<gene>
    <name evidence="1" type="ORF">CERSUDRAFT_92325</name>
</gene>